<feature type="domain" description="NAD-dependent epimerase/dehydratase" evidence="3">
    <location>
        <begin position="6"/>
        <end position="253"/>
    </location>
</feature>
<dbReference type="OrthoDB" id="2735536at2759"/>
<dbReference type="Proteomes" id="UP000651452">
    <property type="component" value="Unassembled WGS sequence"/>
</dbReference>
<dbReference type="InterPro" id="IPR001509">
    <property type="entry name" value="Epimerase_deHydtase"/>
</dbReference>
<dbReference type="AlphaFoldDB" id="A0A8H7IXX7"/>
<dbReference type="Pfam" id="PF01370">
    <property type="entry name" value="Epimerase"/>
    <property type="match status" value="1"/>
</dbReference>
<proteinExistence type="inferred from homology"/>
<comment type="caution">
    <text evidence="4">The sequence shown here is derived from an EMBL/GenBank/DDBJ whole genome shotgun (WGS) entry which is preliminary data.</text>
</comment>
<dbReference type="EMBL" id="RZGK01000018">
    <property type="protein sequence ID" value="KAF9692667.1"/>
    <property type="molecule type" value="Genomic_DNA"/>
</dbReference>
<dbReference type="InterPro" id="IPR050425">
    <property type="entry name" value="NAD(P)_dehydrat-like"/>
</dbReference>
<reference evidence="4" key="2">
    <citation type="submission" date="2020-09" db="EMBL/GenBank/DDBJ databases">
        <title>Reference genome assembly for Australian Ascochyta lentis isolate Al4.</title>
        <authorList>
            <person name="Lee R.C."/>
            <person name="Farfan-Caceres L.M."/>
            <person name="Debler J.W."/>
            <person name="Williams A.H."/>
            <person name="Henares B.M."/>
        </authorList>
    </citation>
    <scope>NUCLEOTIDE SEQUENCE</scope>
    <source>
        <strain evidence="4">Al4</strain>
    </source>
</reference>
<evidence type="ECO:0000256" key="2">
    <source>
        <dbReference type="ARBA" id="ARBA00023445"/>
    </source>
</evidence>
<dbReference type="InterPro" id="IPR036291">
    <property type="entry name" value="NAD(P)-bd_dom_sf"/>
</dbReference>
<comment type="similarity">
    <text evidence="2">Belongs to the NAD(P)-dependent epimerase/dehydratase family. Dihydroflavonol-4-reductase subfamily.</text>
</comment>
<evidence type="ECO:0000259" key="3">
    <source>
        <dbReference type="Pfam" id="PF01370"/>
    </source>
</evidence>
<evidence type="ECO:0000313" key="5">
    <source>
        <dbReference type="Proteomes" id="UP000651452"/>
    </source>
</evidence>
<reference evidence="4" key="1">
    <citation type="submission" date="2018-12" db="EMBL/GenBank/DDBJ databases">
        <authorList>
            <person name="Syme R.A."/>
            <person name="Farfan-Caceres L."/>
            <person name="Lichtenzveig J."/>
        </authorList>
    </citation>
    <scope>NUCLEOTIDE SEQUENCE</scope>
    <source>
        <strain evidence="4">Al4</strain>
    </source>
</reference>
<sequence length="340" mass="37035">MSSPLIFVTGATGFIGSHVVSQALAAGFKVRLSVRKEAQIENLRKLFSKHTTSVDFTVIPDFTGPDRFGKALEDVTYVFHLASPMPGKGSDFESDYLQPAVQGTIALLDAAKKVDTIKRVVLVSSMLALIPLEALATGNFTVKEGLNASIPIDPKMSFPDDPMASGGMKYHASKILAHRASLEWTRTNSPSFHVITLHPSFVFGRNMTQTSPEGLDGTNAMLWGCLHSPKPFIPMSAVDVRDVATAHLKALDVQVGNPTNVEEFLLTATPMQNWTWGQVSDFAREKYPGLDVKLEGPFEEPPNADTSRAEGVLGVQWRSMEATMSSFLDQQVAVRAQLTE</sequence>
<keyword evidence="1" id="KW-0560">Oxidoreductase</keyword>
<gene>
    <name evidence="4" type="ORF">EKO04_009701</name>
</gene>
<keyword evidence="5" id="KW-1185">Reference proteome</keyword>
<accession>A0A8H7IXX7</accession>
<dbReference type="Gene3D" id="3.40.50.720">
    <property type="entry name" value="NAD(P)-binding Rossmann-like Domain"/>
    <property type="match status" value="1"/>
</dbReference>
<dbReference type="PANTHER" id="PTHR10366:SF812">
    <property type="entry name" value="VPS9 DOMAIN-CONTAINING PROTEIN"/>
    <property type="match status" value="1"/>
</dbReference>
<dbReference type="GO" id="GO:0016616">
    <property type="term" value="F:oxidoreductase activity, acting on the CH-OH group of donors, NAD or NADP as acceptor"/>
    <property type="evidence" value="ECO:0007669"/>
    <property type="project" value="TreeGrafter"/>
</dbReference>
<dbReference type="PANTHER" id="PTHR10366">
    <property type="entry name" value="NAD DEPENDENT EPIMERASE/DEHYDRATASE"/>
    <property type="match status" value="1"/>
</dbReference>
<evidence type="ECO:0000313" key="4">
    <source>
        <dbReference type="EMBL" id="KAF9692667.1"/>
    </source>
</evidence>
<name>A0A8H7IXX7_9PLEO</name>
<protein>
    <recommendedName>
        <fullName evidence="3">NAD-dependent epimerase/dehydratase domain-containing protein</fullName>
    </recommendedName>
</protein>
<evidence type="ECO:0000256" key="1">
    <source>
        <dbReference type="ARBA" id="ARBA00023002"/>
    </source>
</evidence>
<dbReference type="SUPFAM" id="SSF51735">
    <property type="entry name" value="NAD(P)-binding Rossmann-fold domains"/>
    <property type="match status" value="1"/>
</dbReference>
<organism evidence="4 5">
    <name type="scientific">Ascochyta lentis</name>
    <dbReference type="NCBI Taxonomy" id="205686"/>
    <lineage>
        <taxon>Eukaryota</taxon>
        <taxon>Fungi</taxon>
        <taxon>Dikarya</taxon>
        <taxon>Ascomycota</taxon>
        <taxon>Pezizomycotina</taxon>
        <taxon>Dothideomycetes</taxon>
        <taxon>Pleosporomycetidae</taxon>
        <taxon>Pleosporales</taxon>
        <taxon>Pleosporineae</taxon>
        <taxon>Didymellaceae</taxon>
        <taxon>Ascochyta</taxon>
    </lineage>
</organism>